<name>A0AAC8Z0S1_SPHMC</name>
<gene>
    <name evidence="2" type="ORF">ATM17_11855</name>
</gene>
<keyword evidence="1" id="KW-0732">Signal</keyword>
<dbReference type="Proteomes" id="UP000076088">
    <property type="component" value="Chromosome"/>
</dbReference>
<evidence type="ECO:0000256" key="1">
    <source>
        <dbReference type="SAM" id="SignalP"/>
    </source>
</evidence>
<proteinExistence type="predicted"/>
<dbReference type="EMBL" id="CP013344">
    <property type="protein sequence ID" value="AMU89726.1"/>
    <property type="molecule type" value="Genomic_DNA"/>
</dbReference>
<reference evidence="3" key="1">
    <citation type="submission" date="2015-11" db="EMBL/GenBank/DDBJ databases">
        <title>Complete genome sequence of a polyethylene-glycol degrader Sphingopyxis macrogoltabida 203N (NBRC 111659).</title>
        <authorList>
            <person name="Yoshiyuki O."/>
            <person name="Shouta N."/>
            <person name="Nagata Y."/>
            <person name="Numata M."/>
            <person name="Tsuchikane K."/>
            <person name="Hosoyama A."/>
            <person name="Yamazoe A."/>
            <person name="Tsuda M."/>
            <person name="Fujita N."/>
            <person name="Kawai F."/>
        </authorList>
    </citation>
    <scope>NUCLEOTIDE SEQUENCE [LARGE SCALE GENOMIC DNA]</scope>
    <source>
        <strain evidence="3">203N</strain>
    </source>
</reference>
<accession>A0AAC8Z0S1</accession>
<protein>
    <submittedName>
        <fullName evidence="2">Uncharacterized protein</fullName>
    </submittedName>
</protein>
<dbReference type="AlphaFoldDB" id="A0AAC8Z0S1"/>
<dbReference type="RefSeq" id="WP_054726743.1">
    <property type="nucleotide sequence ID" value="NZ_CP009429.1"/>
</dbReference>
<evidence type="ECO:0000313" key="3">
    <source>
        <dbReference type="Proteomes" id="UP000076088"/>
    </source>
</evidence>
<feature type="signal peptide" evidence="1">
    <location>
        <begin position="1"/>
        <end position="21"/>
    </location>
</feature>
<keyword evidence="3" id="KW-1185">Reference proteome</keyword>
<sequence>MSVRALLAALALLAAASPVAAKDASQPSEYRSGVTVEHLYKQDIEYYFTNWFGRLEASDGPWRDIYFETAEKYVNKGVMRINCADAEADIDFTLYDVGTYGDAAERRQVTIPYADRKAWADGNYEPMSGETPPIEFYAAARQRFCN</sequence>
<feature type="chain" id="PRO_5042209108" evidence="1">
    <location>
        <begin position="22"/>
        <end position="146"/>
    </location>
</feature>
<reference evidence="2 3" key="2">
    <citation type="journal article" date="2016" name="Genome Announc.">
        <title>Complete Genome Sequence of Sphingopyxis macrogoltabida Strain 203N (NBRC 111659), a Polyethylene Glycol Degrader.</title>
        <authorList>
            <person name="Ohtsubo Y."/>
            <person name="Nonoyama S."/>
            <person name="Nagata Y."/>
            <person name="Numata M."/>
            <person name="Tsuchikane K."/>
            <person name="Hosoyama A."/>
            <person name="Yamazoe A."/>
            <person name="Tsuda M."/>
            <person name="Fujita N."/>
            <person name="Kawai F."/>
        </authorList>
    </citation>
    <scope>NUCLEOTIDE SEQUENCE [LARGE SCALE GENOMIC DNA]</scope>
    <source>
        <strain evidence="2 3">203N</strain>
    </source>
</reference>
<organism evidence="2 3">
    <name type="scientific">Sphingopyxis macrogoltabida</name>
    <name type="common">Sphingomonas macrogoltabidus</name>
    <dbReference type="NCBI Taxonomy" id="33050"/>
    <lineage>
        <taxon>Bacteria</taxon>
        <taxon>Pseudomonadati</taxon>
        <taxon>Pseudomonadota</taxon>
        <taxon>Alphaproteobacteria</taxon>
        <taxon>Sphingomonadales</taxon>
        <taxon>Sphingomonadaceae</taxon>
        <taxon>Sphingopyxis</taxon>
    </lineage>
</organism>
<evidence type="ECO:0000313" key="2">
    <source>
        <dbReference type="EMBL" id="AMU89726.1"/>
    </source>
</evidence>